<sequence length="99" mass="11374">MTFHYMFVSIAQYIQLGKIPYLDNYSDMNGVCLVQLAEGIKLYAIPLTATSKRTILSNLITNQRERTLRACSDRWIWSLLGSAVRDPSTWFGWRVPGPF</sequence>
<reference evidence="1" key="1">
    <citation type="submission" date="2020-05" db="EMBL/GenBank/DDBJ databases">
        <title>WGS assembly of Panicum virgatum.</title>
        <authorList>
            <person name="Lovell J.T."/>
            <person name="Jenkins J."/>
            <person name="Shu S."/>
            <person name="Juenger T.E."/>
            <person name="Schmutz J."/>
        </authorList>
    </citation>
    <scope>NUCLEOTIDE SEQUENCE</scope>
    <source>
        <strain evidence="1">AP13</strain>
    </source>
</reference>
<evidence type="ECO:0000313" key="2">
    <source>
        <dbReference type="Proteomes" id="UP000823388"/>
    </source>
</evidence>
<evidence type="ECO:0000313" key="1">
    <source>
        <dbReference type="EMBL" id="KAG2593137.1"/>
    </source>
</evidence>
<organism evidence="1 2">
    <name type="scientific">Panicum virgatum</name>
    <name type="common">Blackwell switchgrass</name>
    <dbReference type="NCBI Taxonomy" id="38727"/>
    <lineage>
        <taxon>Eukaryota</taxon>
        <taxon>Viridiplantae</taxon>
        <taxon>Streptophyta</taxon>
        <taxon>Embryophyta</taxon>
        <taxon>Tracheophyta</taxon>
        <taxon>Spermatophyta</taxon>
        <taxon>Magnoliopsida</taxon>
        <taxon>Liliopsida</taxon>
        <taxon>Poales</taxon>
        <taxon>Poaceae</taxon>
        <taxon>PACMAD clade</taxon>
        <taxon>Panicoideae</taxon>
        <taxon>Panicodae</taxon>
        <taxon>Paniceae</taxon>
        <taxon>Panicinae</taxon>
        <taxon>Panicum</taxon>
        <taxon>Panicum sect. Hiantes</taxon>
    </lineage>
</organism>
<comment type="caution">
    <text evidence="1">The sequence shown here is derived from an EMBL/GenBank/DDBJ whole genome shotgun (WGS) entry which is preliminary data.</text>
</comment>
<dbReference type="EMBL" id="CM029046">
    <property type="protein sequence ID" value="KAG2593137.1"/>
    <property type="molecule type" value="Genomic_DNA"/>
</dbReference>
<keyword evidence="2" id="KW-1185">Reference proteome</keyword>
<proteinExistence type="predicted"/>
<gene>
    <name evidence="1" type="ORF">PVAP13_5NG109729</name>
</gene>
<accession>A0A8T0S4L5</accession>
<protein>
    <submittedName>
        <fullName evidence="1">Uncharacterized protein</fullName>
    </submittedName>
</protein>
<dbReference type="Proteomes" id="UP000823388">
    <property type="component" value="Chromosome 5N"/>
</dbReference>
<name>A0A8T0S4L5_PANVG</name>
<dbReference type="AlphaFoldDB" id="A0A8T0S4L5"/>